<dbReference type="Proteomes" id="UP001516472">
    <property type="component" value="Unassembled WGS sequence"/>
</dbReference>
<gene>
    <name evidence="2" type="ORF">G4177_01930</name>
</gene>
<evidence type="ECO:0000313" key="3">
    <source>
        <dbReference type="Proteomes" id="UP001516472"/>
    </source>
</evidence>
<organism evidence="2 3">
    <name type="scientific">Corallococcus soli</name>
    <dbReference type="NCBI Taxonomy" id="2710757"/>
    <lineage>
        <taxon>Bacteria</taxon>
        <taxon>Pseudomonadati</taxon>
        <taxon>Myxococcota</taxon>
        <taxon>Myxococcia</taxon>
        <taxon>Myxococcales</taxon>
        <taxon>Cystobacterineae</taxon>
        <taxon>Myxococcaceae</taxon>
        <taxon>Corallococcus</taxon>
    </lineage>
</organism>
<feature type="signal peptide" evidence="1">
    <location>
        <begin position="1"/>
        <end position="31"/>
    </location>
</feature>
<proteinExistence type="predicted"/>
<keyword evidence="1" id="KW-0732">Signal</keyword>
<sequence>MVPLVQRARRVRLLLCCVWLFLLVVPGVARAASYEVDPEDTGEQALFALREDGAITAETLAALTVLRRSGVDPAYASRATLYGLPGLTYARVDGLLGEAASGGRRAVLSVEERRRLAPFLMQAAPERVSGDARLLTAFAASDPVLPPWALQVRVAGPEGWRVGVLTSLTRRRLGGVHRDARLRTLVAEAPGVSVVVPKFHGQWTGMRGSLLVGTYRLGFGQRLTLDTTGLPTPDGFLPDDVVRAPGDVERWCFLGEGACTPEERAADVTPDFQWEEGFRGVVGTVRGAVGADAEVSVTGFGSYQSRSLLSHALVERASCEDARDACKAPPVWLGGPGTRAGRVVSRTLPGVFHEWAGGGHATLAWSPRAQLGMTAWGARPVWSVEGAALDFRSSAGYPAGGGFGAVGVDGAWGHGPVDLFMEAARSFDATPGGGGGFGVLQRTVVAAPSQELEVSLRAYGRGFANPYTGAVSGPDELEGSRARNEVGARARYLHRLEAWRLRGEVDAWTLPADGAVAGSAGTVNLRASARVDWRAHALLQPSLWGEYRDKDVGVAGDCFDGTGEEPCAGSLLRLTARVKAELHDAVTVAAQYAHARVDDPVNKGVREDAQAVAEAQVRPCEAVRLRGRAVWKDEDLATRNRLEQSFRATLDASWAVGTAVTTRARYAWVLDLKDARGAKTPPDAPRHLFALEVETRF</sequence>
<dbReference type="EMBL" id="JAAIYO010000001">
    <property type="protein sequence ID" value="MBE4746931.1"/>
    <property type="molecule type" value="Genomic_DNA"/>
</dbReference>
<reference evidence="2 3" key="1">
    <citation type="submission" date="2020-02" db="EMBL/GenBank/DDBJ databases">
        <authorList>
            <person name="Babadi Z.K."/>
            <person name="Risdian C."/>
            <person name="Ebrahimipour G.H."/>
            <person name="Wink J."/>
        </authorList>
    </citation>
    <scope>NUCLEOTIDE SEQUENCE [LARGE SCALE GENOMIC DNA]</scope>
    <source>
        <strain evidence="2 3">ZKHCc1 1396</strain>
    </source>
</reference>
<protein>
    <submittedName>
        <fullName evidence="2">Uncharacterized protein</fullName>
    </submittedName>
</protein>
<accession>A0ABR9PG91</accession>
<feature type="chain" id="PRO_5045992078" evidence="1">
    <location>
        <begin position="32"/>
        <end position="697"/>
    </location>
</feature>
<evidence type="ECO:0000256" key="1">
    <source>
        <dbReference type="SAM" id="SignalP"/>
    </source>
</evidence>
<keyword evidence="3" id="KW-1185">Reference proteome</keyword>
<comment type="caution">
    <text evidence="2">The sequence shown here is derived from an EMBL/GenBank/DDBJ whole genome shotgun (WGS) entry which is preliminary data.</text>
</comment>
<name>A0ABR9PG91_9BACT</name>
<evidence type="ECO:0000313" key="2">
    <source>
        <dbReference type="EMBL" id="MBE4746931.1"/>
    </source>
</evidence>